<name>A0A5J5BQV0_9ASTE</name>
<evidence type="ECO:0000313" key="7">
    <source>
        <dbReference type="Proteomes" id="UP000325577"/>
    </source>
</evidence>
<keyword evidence="2" id="KW-0677">Repeat</keyword>
<dbReference type="Proteomes" id="UP000325577">
    <property type="component" value="Linkage Group LG11"/>
</dbReference>
<evidence type="ECO:0000313" key="6">
    <source>
        <dbReference type="EMBL" id="KAA8544500.1"/>
    </source>
</evidence>
<dbReference type="GO" id="GO:0005737">
    <property type="term" value="C:cytoplasm"/>
    <property type="evidence" value="ECO:0007669"/>
    <property type="project" value="TreeGrafter"/>
</dbReference>
<dbReference type="InterPro" id="IPR001715">
    <property type="entry name" value="CH_dom"/>
</dbReference>
<keyword evidence="7" id="KW-1185">Reference proteome</keyword>
<keyword evidence="3" id="KW-0009">Actin-binding</keyword>
<evidence type="ECO:0000259" key="5">
    <source>
        <dbReference type="PROSITE" id="PS50021"/>
    </source>
</evidence>
<accession>A0A5J5BQV0</accession>
<evidence type="ECO:0000256" key="4">
    <source>
        <dbReference type="SAM" id="MobiDB-lite"/>
    </source>
</evidence>
<dbReference type="InterPro" id="IPR039959">
    <property type="entry name" value="Fimbrin/Plastin"/>
</dbReference>
<reference evidence="6 7" key="1">
    <citation type="submission" date="2019-09" db="EMBL/GenBank/DDBJ databases">
        <title>A chromosome-level genome assembly of the Chinese tupelo Nyssa sinensis.</title>
        <authorList>
            <person name="Yang X."/>
            <person name="Kang M."/>
            <person name="Yang Y."/>
            <person name="Xiong H."/>
            <person name="Wang M."/>
            <person name="Zhang Z."/>
            <person name="Wang Z."/>
            <person name="Wu H."/>
            <person name="Ma T."/>
            <person name="Liu J."/>
            <person name="Xi Z."/>
        </authorList>
    </citation>
    <scope>NUCLEOTIDE SEQUENCE [LARGE SCALE GENOMIC DNA]</scope>
    <source>
        <strain evidence="6">J267</strain>
        <tissue evidence="6">Leaf</tissue>
    </source>
</reference>
<dbReference type="GO" id="GO:0032432">
    <property type="term" value="C:actin filament bundle"/>
    <property type="evidence" value="ECO:0007669"/>
    <property type="project" value="TreeGrafter"/>
</dbReference>
<feature type="domain" description="Calponin-homology (CH)" evidence="5">
    <location>
        <begin position="15"/>
        <end position="118"/>
    </location>
</feature>
<proteinExistence type="predicted"/>
<dbReference type="GO" id="GO:0051015">
    <property type="term" value="F:actin filament binding"/>
    <property type="evidence" value="ECO:0007669"/>
    <property type="project" value="InterPro"/>
</dbReference>
<dbReference type="GO" id="GO:0005884">
    <property type="term" value="C:actin filament"/>
    <property type="evidence" value="ECO:0007669"/>
    <property type="project" value="TreeGrafter"/>
</dbReference>
<evidence type="ECO:0000256" key="2">
    <source>
        <dbReference type="ARBA" id="ARBA00022737"/>
    </source>
</evidence>
<dbReference type="Gene3D" id="1.10.418.10">
    <property type="entry name" value="Calponin-like domain"/>
    <property type="match status" value="1"/>
</dbReference>
<dbReference type="OrthoDB" id="1715024at2759"/>
<evidence type="ECO:0000256" key="1">
    <source>
        <dbReference type="ARBA" id="ARBA00011385"/>
    </source>
</evidence>
<dbReference type="Pfam" id="PF00307">
    <property type="entry name" value="CH"/>
    <property type="match status" value="1"/>
</dbReference>
<dbReference type="PANTHER" id="PTHR19961:SF79">
    <property type="entry name" value="FIMBRIN-5"/>
    <property type="match status" value="1"/>
</dbReference>
<gene>
    <name evidence="6" type="ORF">F0562_022460</name>
</gene>
<feature type="region of interest" description="Disordered" evidence="4">
    <location>
        <begin position="217"/>
        <end position="249"/>
    </location>
</feature>
<comment type="subunit">
    <text evidence="1">Interacts with F-actin.</text>
</comment>
<dbReference type="SUPFAM" id="SSF47576">
    <property type="entry name" value="Calponin-homology domain, CH-domain"/>
    <property type="match status" value="1"/>
</dbReference>
<dbReference type="PROSITE" id="PS50021">
    <property type="entry name" value="CH"/>
    <property type="match status" value="1"/>
</dbReference>
<dbReference type="PANTHER" id="PTHR19961">
    <property type="entry name" value="FIMBRIN/PLASTIN"/>
    <property type="match status" value="1"/>
</dbReference>
<feature type="compositionally biased region" description="Basic and acidic residues" evidence="4">
    <location>
        <begin position="227"/>
        <end position="242"/>
    </location>
</feature>
<sequence>MIMKKKKDVEELMGLAPEKVLLKWMNFHLKKAGYKKTVTDFSSNLKDGEAYAYLLNVLAPEHRSPATLNAKDPTERANLVLERAERMDCKRYLTPKDIVEGSTNLNLAFVAQVYESFLGANALNGCAEDKELEINIPLIVSGCSIECSPSLRKVVLKLELHDDKAKKIVSGLSGVDSIAMEIKDKTLTVTEDIDPVIVVAKLRKLCHTEIVIVGPAKKPEKKKKEPKKADDKTKDSKDDKSQHVPPYLQGYYIQPPYYYYRNAEDQDPNACVIC</sequence>
<dbReference type="InterPro" id="IPR036872">
    <property type="entry name" value="CH_dom_sf"/>
</dbReference>
<dbReference type="AlphaFoldDB" id="A0A5J5BQV0"/>
<dbReference type="Gene3D" id="3.30.70.100">
    <property type="match status" value="1"/>
</dbReference>
<dbReference type="GO" id="GO:0051017">
    <property type="term" value="P:actin filament bundle assembly"/>
    <property type="evidence" value="ECO:0007669"/>
    <property type="project" value="InterPro"/>
</dbReference>
<dbReference type="EMBL" id="CM018034">
    <property type="protein sequence ID" value="KAA8544500.1"/>
    <property type="molecule type" value="Genomic_DNA"/>
</dbReference>
<evidence type="ECO:0000256" key="3">
    <source>
        <dbReference type="ARBA" id="ARBA00023203"/>
    </source>
</evidence>
<dbReference type="GO" id="GO:0051639">
    <property type="term" value="P:actin filament network formation"/>
    <property type="evidence" value="ECO:0007669"/>
    <property type="project" value="TreeGrafter"/>
</dbReference>
<organism evidence="6 7">
    <name type="scientific">Nyssa sinensis</name>
    <dbReference type="NCBI Taxonomy" id="561372"/>
    <lineage>
        <taxon>Eukaryota</taxon>
        <taxon>Viridiplantae</taxon>
        <taxon>Streptophyta</taxon>
        <taxon>Embryophyta</taxon>
        <taxon>Tracheophyta</taxon>
        <taxon>Spermatophyta</taxon>
        <taxon>Magnoliopsida</taxon>
        <taxon>eudicotyledons</taxon>
        <taxon>Gunneridae</taxon>
        <taxon>Pentapetalae</taxon>
        <taxon>asterids</taxon>
        <taxon>Cornales</taxon>
        <taxon>Nyssaceae</taxon>
        <taxon>Nyssa</taxon>
    </lineage>
</organism>
<dbReference type="SMART" id="SM00033">
    <property type="entry name" value="CH"/>
    <property type="match status" value="1"/>
</dbReference>
<protein>
    <recommendedName>
        <fullName evidence="5">Calponin-homology (CH) domain-containing protein</fullName>
    </recommendedName>
</protein>